<evidence type="ECO:0000313" key="3">
    <source>
        <dbReference type="Proteomes" id="UP000801492"/>
    </source>
</evidence>
<protein>
    <recommendedName>
        <fullName evidence="4">Protein sleepless</fullName>
    </recommendedName>
</protein>
<gene>
    <name evidence="2" type="ORF">ILUMI_19973</name>
</gene>
<dbReference type="EMBL" id="VTPC01088391">
    <property type="protein sequence ID" value="KAF2886201.1"/>
    <property type="molecule type" value="Genomic_DNA"/>
</dbReference>
<accession>A0A8K0G526</accession>
<evidence type="ECO:0000313" key="2">
    <source>
        <dbReference type="EMBL" id="KAF2886201.1"/>
    </source>
</evidence>
<keyword evidence="1" id="KW-0732">Signal</keyword>
<feature type="signal peptide" evidence="1">
    <location>
        <begin position="1"/>
        <end position="21"/>
    </location>
</feature>
<comment type="caution">
    <text evidence="2">The sequence shown here is derived from an EMBL/GenBank/DDBJ whole genome shotgun (WGS) entry which is preliminary data.</text>
</comment>
<keyword evidence="3" id="KW-1185">Reference proteome</keyword>
<organism evidence="2 3">
    <name type="scientific">Ignelater luminosus</name>
    <name type="common">Cucubano</name>
    <name type="synonym">Pyrophorus luminosus</name>
    <dbReference type="NCBI Taxonomy" id="2038154"/>
    <lineage>
        <taxon>Eukaryota</taxon>
        <taxon>Metazoa</taxon>
        <taxon>Ecdysozoa</taxon>
        <taxon>Arthropoda</taxon>
        <taxon>Hexapoda</taxon>
        <taxon>Insecta</taxon>
        <taxon>Pterygota</taxon>
        <taxon>Neoptera</taxon>
        <taxon>Endopterygota</taxon>
        <taxon>Coleoptera</taxon>
        <taxon>Polyphaga</taxon>
        <taxon>Elateriformia</taxon>
        <taxon>Elateroidea</taxon>
        <taxon>Elateridae</taxon>
        <taxon>Agrypninae</taxon>
        <taxon>Pyrophorini</taxon>
        <taxon>Ignelater</taxon>
    </lineage>
</organism>
<evidence type="ECO:0008006" key="4">
    <source>
        <dbReference type="Google" id="ProtNLM"/>
    </source>
</evidence>
<sequence>MIRRYLFTVIWLLTVFNAALALKCYACEGSKTSDCAKGKVSSMVTQFCPNVSSIINDDKSWYKSYSHSLNELDESNVQVVCLKLLISGFQPLVVARACGIVPANIDPCTYMKHIKSVEDCKSCKTDLCNTKSNDEYDPVVNMII</sequence>
<reference evidence="2" key="1">
    <citation type="submission" date="2019-08" db="EMBL/GenBank/DDBJ databases">
        <title>The genome of the North American firefly Photinus pyralis.</title>
        <authorList>
            <consortium name="Photinus pyralis genome working group"/>
            <person name="Fallon T.R."/>
            <person name="Sander Lower S.E."/>
            <person name="Weng J.-K."/>
        </authorList>
    </citation>
    <scope>NUCLEOTIDE SEQUENCE</scope>
    <source>
        <strain evidence="2">TRF0915ILg1</strain>
        <tissue evidence="2">Whole body</tissue>
    </source>
</reference>
<name>A0A8K0G526_IGNLU</name>
<proteinExistence type="predicted"/>
<evidence type="ECO:0000256" key="1">
    <source>
        <dbReference type="SAM" id="SignalP"/>
    </source>
</evidence>
<dbReference type="OrthoDB" id="6734940at2759"/>
<feature type="chain" id="PRO_5035478733" description="Protein sleepless" evidence="1">
    <location>
        <begin position="22"/>
        <end position="144"/>
    </location>
</feature>
<dbReference type="AlphaFoldDB" id="A0A8K0G526"/>
<dbReference type="Proteomes" id="UP000801492">
    <property type="component" value="Unassembled WGS sequence"/>
</dbReference>